<comment type="function">
    <text evidence="6 9">Catalyzes cyclization of the linear tetrapyrrole, hydroxymethylbilane, to the macrocyclic uroporphyrinogen III.</text>
</comment>
<evidence type="ECO:0000256" key="5">
    <source>
        <dbReference type="ARBA" id="ARBA00023244"/>
    </source>
</evidence>
<evidence type="ECO:0000256" key="8">
    <source>
        <dbReference type="ARBA" id="ARBA00048617"/>
    </source>
</evidence>
<evidence type="ECO:0000256" key="6">
    <source>
        <dbReference type="ARBA" id="ARBA00037589"/>
    </source>
</evidence>
<feature type="domain" description="Tetrapyrrole biosynthesis uroporphyrinogen III synthase" evidence="10">
    <location>
        <begin position="29"/>
        <end position="261"/>
    </location>
</feature>
<dbReference type="eggNOG" id="COG1587">
    <property type="taxonomic scope" value="Bacteria"/>
</dbReference>
<name>Q7V3G2_PROMP</name>
<keyword evidence="4 9" id="KW-0456">Lyase</keyword>
<dbReference type="KEGG" id="pmm:PMM0113"/>
<gene>
    <name evidence="11" type="primary">hemD</name>
    <name evidence="11" type="ordered locus">PMM0113</name>
</gene>
<comment type="pathway">
    <text evidence="1 9">Porphyrin-containing compound metabolism; protoporphyrin-IX biosynthesis; coproporphyrinogen-III from 5-aminolevulinate: step 3/4.</text>
</comment>
<dbReference type="PANTHER" id="PTHR38042">
    <property type="entry name" value="UROPORPHYRINOGEN-III SYNTHASE, CHLOROPLASTIC"/>
    <property type="match status" value="1"/>
</dbReference>
<protein>
    <recommendedName>
        <fullName evidence="7 9">Uroporphyrinogen-III synthase</fullName>
        <ecNumber evidence="3 9">4.2.1.75</ecNumber>
    </recommendedName>
</protein>
<evidence type="ECO:0000256" key="4">
    <source>
        <dbReference type="ARBA" id="ARBA00023239"/>
    </source>
</evidence>
<evidence type="ECO:0000259" key="10">
    <source>
        <dbReference type="Pfam" id="PF02602"/>
    </source>
</evidence>
<dbReference type="InterPro" id="IPR003754">
    <property type="entry name" value="4pyrrol_synth_uPrphyn_synth"/>
</dbReference>
<dbReference type="GO" id="GO:0006782">
    <property type="term" value="P:protoporphyrinogen IX biosynthetic process"/>
    <property type="evidence" value="ECO:0007669"/>
    <property type="project" value="UniProtKB-UniRule"/>
</dbReference>
<dbReference type="GO" id="GO:0004852">
    <property type="term" value="F:uroporphyrinogen-III synthase activity"/>
    <property type="evidence" value="ECO:0007669"/>
    <property type="project" value="UniProtKB-UniRule"/>
</dbReference>
<dbReference type="InterPro" id="IPR036108">
    <property type="entry name" value="4pyrrol_syn_uPrphyn_synt_sf"/>
</dbReference>
<dbReference type="EC" id="4.2.1.75" evidence="3 9"/>
<evidence type="ECO:0000256" key="1">
    <source>
        <dbReference type="ARBA" id="ARBA00004772"/>
    </source>
</evidence>
<evidence type="ECO:0000313" key="12">
    <source>
        <dbReference type="Proteomes" id="UP000001026"/>
    </source>
</evidence>
<evidence type="ECO:0000256" key="3">
    <source>
        <dbReference type="ARBA" id="ARBA00013109"/>
    </source>
</evidence>
<dbReference type="AlphaFoldDB" id="Q7V3G2"/>
<dbReference type="SUPFAM" id="SSF69618">
    <property type="entry name" value="HemD-like"/>
    <property type="match status" value="1"/>
</dbReference>
<evidence type="ECO:0000256" key="7">
    <source>
        <dbReference type="ARBA" id="ARBA00040167"/>
    </source>
</evidence>
<comment type="catalytic activity">
    <reaction evidence="8 9">
        <text>hydroxymethylbilane = uroporphyrinogen III + H2O</text>
        <dbReference type="Rhea" id="RHEA:18965"/>
        <dbReference type="ChEBI" id="CHEBI:15377"/>
        <dbReference type="ChEBI" id="CHEBI:57308"/>
        <dbReference type="ChEBI" id="CHEBI:57845"/>
        <dbReference type="EC" id="4.2.1.75"/>
    </reaction>
</comment>
<reference evidence="11 12" key="1">
    <citation type="journal article" date="2003" name="Nature">
        <title>Genome divergence in two Prochlorococcus ecotypes reflects oceanic niche differentiation.</title>
        <authorList>
            <person name="Rocap G."/>
            <person name="Larimer F.W."/>
            <person name="Lamerdin J.E."/>
            <person name="Malfatti S."/>
            <person name="Chain P."/>
            <person name="Ahlgren N.A."/>
            <person name="Arellano A."/>
            <person name="Coleman M."/>
            <person name="Hauser L."/>
            <person name="Hess W.R."/>
            <person name="Johnson Z.I."/>
            <person name="Land M.L."/>
            <person name="Lindell D."/>
            <person name="Post A.F."/>
            <person name="Regala W."/>
            <person name="Shah M."/>
            <person name="Shaw S.L."/>
            <person name="Steglich C."/>
            <person name="Sullivan M.B."/>
            <person name="Ting C.S."/>
            <person name="Tolonen A."/>
            <person name="Webb E.A."/>
            <person name="Zinser E.R."/>
            <person name="Chisholm S.W."/>
        </authorList>
    </citation>
    <scope>NUCLEOTIDE SEQUENCE [LARGE SCALE GENOMIC DNA]</scope>
    <source>
        <strain evidence="12">CCMP1986 / NIES-2087 / MED4</strain>
    </source>
</reference>
<keyword evidence="5 9" id="KW-0627">Porphyrin biosynthesis</keyword>
<dbReference type="CDD" id="cd06578">
    <property type="entry name" value="HemD"/>
    <property type="match status" value="1"/>
</dbReference>
<dbReference type="UniPathway" id="UPA00251">
    <property type="reaction ID" value="UER00320"/>
</dbReference>
<accession>Q7V3G2</accession>
<dbReference type="HOGENOM" id="CLU_011276_9_5_3"/>
<comment type="similarity">
    <text evidence="2 9">Belongs to the uroporphyrinogen-III synthase family.</text>
</comment>
<dbReference type="GO" id="GO:0006780">
    <property type="term" value="P:uroporphyrinogen III biosynthetic process"/>
    <property type="evidence" value="ECO:0007669"/>
    <property type="project" value="UniProtKB-UniRule"/>
</dbReference>
<dbReference type="Proteomes" id="UP000001026">
    <property type="component" value="Chromosome"/>
</dbReference>
<sequence>MREIIKMSELSLNQKNIIITRSKDKISDVKKLFTNKGAQIFDFPAIDVGYPDDLNPLDDALSEINDFHWIIFTSSNGIQFVDERLRNLNTSLKECSKKIKIAVVGEKTSLTLSDLGIEADFVPPEFVAESLIENFPVSGYGLRVFLPRVQTGGRNFIADEFRNSGSRVVEVPAYETRCPDSIPIETINAISNRKIDAMVFSSGKTVSNSSFLLEKEFGEEWLTYLENAKLLTIGPQTSKICGKTFGRVDKEAVKYTFEGLLDAAIDIFN</sequence>
<dbReference type="PANTHER" id="PTHR38042:SF1">
    <property type="entry name" value="UROPORPHYRINOGEN-III SYNTHASE, CHLOROPLASTIC"/>
    <property type="match status" value="1"/>
</dbReference>
<dbReference type="EMBL" id="BX548174">
    <property type="protein sequence ID" value="CAE18572.1"/>
    <property type="molecule type" value="Genomic_DNA"/>
</dbReference>
<dbReference type="Pfam" id="PF02602">
    <property type="entry name" value="HEM4"/>
    <property type="match status" value="1"/>
</dbReference>
<evidence type="ECO:0000256" key="2">
    <source>
        <dbReference type="ARBA" id="ARBA00008133"/>
    </source>
</evidence>
<evidence type="ECO:0000313" key="11">
    <source>
        <dbReference type="EMBL" id="CAE18572.1"/>
    </source>
</evidence>
<organism evidence="11 12">
    <name type="scientific">Prochlorococcus marinus subsp. pastoris (strain CCMP1986 / NIES-2087 / MED4)</name>
    <dbReference type="NCBI Taxonomy" id="59919"/>
    <lineage>
        <taxon>Bacteria</taxon>
        <taxon>Bacillati</taxon>
        <taxon>Cyanobacteriota</taxon>
        <taxon>Cyanophyceae</taxon>
        <taxon>Synechococcales</taxon>
        <taxon>Prochlorococcaceae</taxon>
        <taxon>Prochlorococcus</taxon>
    </lineage>
</organism>
<dbReference type="InterPro" id="IPR039793">
    <property type="entry name" value="UROS/Hem4"/>
</dbReference>
<dbReference type="Gene3D" id="3.40.50.10090">
    <property type="match status" value="2"/>
</dbReference>
<dbReference type="STRING" id="59919.PMM0113"/>
<proteinExistence type="inferred from homology"/>
<evidence type="ECO:0000256" key="9">
    <source>
        <dbReference type="RuleBase" id="RU366031"/>
    </source>
</evidence>